<name>A0A4R6EF54_9RHOO</name>
<dbReference type="Gene3D" id="1.10.10.10">
    <property type="entry name" value="Winged helix-like DNA-binding domain superfamily/Winged helix DNA-binding domain"/>
    <property type="match status" value="1"/>
</dbReference>
<evidence type="ECO:0000313" key="6">
    <source>
        <dbReference type="EMBL" id="TDN56912.1"/>
    </source>
</evidence>
<dbReference type="PANTHER" id="PTHR30126:SF39">
    <property type="entry name" value="HTH-TYPE TRANSCRIPTIONAL REGULATOR CYSL"/>
    <property type="match status" value="1"/>
</dbReference>
<keyword evidence="3" id="KW-0238">DNA-binding</keyword>
<evidence type="ECO:0000256" key="1">
    <source>
        <dbReference type="ARBA" id="ARBA00009437"/>
    </source>
</evidence>
<dbReference type="AlphaFoldDB" id="A0A4R6EF54"/>
<dbReference type="Pfam" id="PF00126">
    <property type="entry name" value="HTH_1"/>
    <property type="match status" value="1"/>
</dbReference>
<dbReference type="Pfam" id="PF03466">
    <property type="entry name" value="LysR_substrate"/>
    <property type="match status" value="1"/>
</dbReference>
<dbReference type="Proteomes" id="UP000295129">
    <property type="component" value="Unassembled WGS sequence"/>
</dbReference>
<dbReference type="OrthoDB" id="9815174at2"/>
<dbReference type="EMBL" id="SNVV01000001">
    <property type="protein sequence ID" value="TDN56912.1"/>
    <property type="molecule type" value="Genomic_DNA"/>
</dbReference>
<evidence type="ECO:0000313" key="7">
    <source>
        <dbReference type="Proteomes" id="UP000295129"/>
    </source>
</evidence>
<dbReference type="InterPro" id="IPR036388">
    <property type="entry name" value="WH-like_DNA-bd_sf"/>
</dbReference>
<sequence>MKNIKIDDVQSFVAAVRHQSLSRAAQALGLTQPAVTRRIQSLEESLGADLLDRNTKPPRPNAMGLRVLEQCEKVLREVDALQALLAASERPQGRLRLGVTQSVAESGISRLLEEYRADYPELEVDLQTRWSGELLRGVENGELDAAGVAFPAGKVFPAAVAAQPLGRVEMGVVVARQAWPERPRPYRLSDLRQCRWIVNPDGCGFRARLQHALRELGLPFRLAMDAFGTTLQLKMVADGLGLGLASRAQLERSEYSAELRLLRLEDFDPSTEMWLVQRPHPGAFAEPLGRFSRALADSLVPE</sequence>
<evidence type="ECO:0000256" key="3">
    <source>
        <dbReference type="ARBA" id="ARBA00023125"/>
    </source>
</evidence>
<dbReference type="FunFam" id="1.10.10.10:FF:000001">
    <property type="entry name" value="LysR family transcriptional regulator"/>
    <property type="match status" value="1"/>
</dbReference>
<dbReference type="PRINTS" id="PR00039">
    <property type="entry name" value="HTHLYSR"/>
</dbReference>
<dbReference type="SUPFAM" id="SSF53850">
    <property type="entry name" value="Periplasmic binding protein-like II"/>
    <property type="match status" value="1"/>
</dbReference>
<dbReference type="SUPFAM" id="SSF46785">
    <property type="entry name" value="Winged helix' DNA-binding domain"/>
    <property type="match status" value="1"/>
</dbReference>
<organism evidence="6 7">
    <name type="scientific">Azoarcus indigens</name>
    <dbReference type="NCBI Taxonomy" id="29545"/>
    <lineage>
        <taxon>Bacteria</taxon>
        <taxon>Pseudomonadati</taxon>
        <taxon>Pseudomonadota</taxon>
        <taxon>Betaproteobacteria</taxon>
        <taxon>Rhodocyclales</taxon>
        <taxon>Zoogloeaceae</taxon>
        <taxon>Azoarcus</taxon>
    </lineage>
</organism>
<comment type="similarity">
    <text evidence="1">Belongs to the LysR transcriptional regulatory family.</text>
</comment>
<proteinExistence type="inferred from homology"/>
<evidence type="ECO:0000256" key="4">
    <source>
        <dbReference type="ARBA" id="ARBA00023163"/>
    </source>
</evidence>
<dbReference type="InterPro" id="IPR000847">
    <property type="entry name" value="LysR_HTH_N"/>
</dbReference>
<dbReference type="CDD" id="cd05466">
    <property type="entry name" value="PBP2_LTTR_substrate"/>
    <property type="match status" value="1"/>
</dbReference>
<feature type="domain" description="HTH lysR-type" evidence="5">
    <location>
        <begin position="4"/>
        <end position="61"/>
    </location>
</feature>
<dbReference type="InterPro" id="IPR005119">
    <property type="entry name" value="LysR_subst-bd"/>
</dbReference>
<reference evidence="6 7" key="1">
    <citation type="submission" date="2019-03" db="EMBL/GenBank/DDBJ databases">
        <title>Genomic Encyclopedia of Type Strains, Phase IV (KMG-IV): sequencing the most valuable type-strain genomes for metagenomic binning, comparative biology and taxonomic classification.</title>
        <authorList>
            <person name="Goeker M."/>
        </authorList>
    </citation>
    <scope>NUCLEOTIDE SEQUENCE [LARGE SCALE GENOMIC DNA]</scope>
    <source>
        <strain evidence="6 7">DSM 12121</strain>
    </source>
</reference>
<dbReference type="PROSITE" id="PS50931">
    <property type="entry name" value="HTH_LYSR"/>
    <property type="match status" value="1"/>
</dbReference>
<dbReference type="InterPro" id="IPR036390">
    <property type="entry name" value="WH_DNA-bd_sf"/>
</dbReference>
<protein>
    <submittedName>
        <fullName evidence="6">LysR family transcriptional regulator</fullName>
    </submittedName>
</protein>
<dbReference type="GO" id="GO:0000976">
    <property type="term" value="F:transcription cis-regulatory region binding"/>
    <property type="evidence" value="ECO:0007669"/>
    <property type="project" value="TreeGrafter"/>
</dbReference>
<evidence type="ECO:0000259" key="5">
    <source>
        <dbReference type="PROSITE" id="PS50931"/>
    </source>
</evidence>
<dbReference type="RefSeq" id="WP_133587628.1">
    <property type="nucleotide sequence ID" value="NZ_SNVV01000001.1"/>
</dbReference>
<comment type="caution">
    <text evidence="6">The sequence shown here is derived from an EMBL/GenBank/DDBJ whole genome shotgun (WGS) entry which is preliminary data.</text>
</comment>
<keyword evidence="4" id="KW-0804">Transcription</keyword>
<gene>
    <name evidence="6" type="ORF">C7389_101291</name>
</gene>
<dbReference type="GO" id="GO:0003700">
    <property type="term" value="F:DNA-binding transcription factor activity"/>
    <property type="evidence" value="ECO:0007669"/>
    <property type="project" value="InterPro"/>
</dbReference>
<dbReference type="Gene3D" id="3.40.190.10">
    <property type="entry name" value="Periplasmic binding protein-like II"/>
    <property type="match status" value="2"/>
</dbReference>
<keyword evidence="2" id="KW-0805">Transcription regulation</keyword>
<dbReference type="PANTHER" id="PTHR30126">
    <property type="entry name" value="HTH-TYPE TRANSCRIPTIONAL REGULATOR"/>
    <property type="match status" value="1"/>
</dbReference>
<accession>A0A4R6EF54</accession>
<keyword evidence="7" id="KW-1185">Reference proteome</keyword>
<evidence type="ECO:0000256" key="2">
    <source>
        <dbReference type="ARBA" id="ARBA00023015"/>
    </source>
</evidence>